<evidence type="ECO:0000256" key="1">
    <source>
        <dbReference type="ARBA" id="ARBA00022603"/>
    </source>
</evidence>
<dbReference type="PROSITE" id="PS01131">
    <property type="entry name" value="RRNA_A_DIMETH"/>
    <property type="match status" value="1"/>
</dbReference>
<dbReference type="Pfam" id="PF00398">
    <property type="entry name" value="RrnaAD"/>
    <property type="match status" value="1"/>
</dbReference>
<organism evidence="6 7">
    <name type="scientific">Mycolicibacterium iranicum</name>
    <name type="common">Mycobacterium iranicum</name>
    <dbReference type="NCBI Taxonomy" id="912594"/>
    <lineage>
        <taxon>Bacteria</taxon>
        <taxon>Bacillati</taxon>
        <taxon>Actinomycetota</taxon>
        <taxon>Actinomycetes</taxon>
        <taxon>Mycobacteriales</taxon>
        <taxon>Mycobacteriaceae</taxon>
        <taxon>Mycolicibacterium</taxon>
    </lineage>
</organism>
<dbReference type="RefSeq" id="WP_268785894.1">
    <property type="nucleotide sequence ID" value="NZ_JAPQYE010000003.1"/>
</dbReference>
<name>A0ABT4HDW1_MYCIR</name>
<evidence type="ECO:0000256" key="3">
    <source>
        <dbReference type="ARBA" id="ARBA00022691"/>
    </source>
</evidence>
<dbReference type="InterPro" id="IPR020596">
    <property type="entry name" value="rRNA_Ade_Mease_Trfase_CS"/>
</dbReference>
<keyword evidence="3" id="KW-0949">S-adenosyl-L-methionine</keyword>
<dbReference type="Gene3D" id="3.40.50.150">
    <property type="entry name" value="Vaccinia Virus protein VP39"/>
    <property type="match status" value="1"/>
</dbReference>
<comment type="caution">
    <text evidence="6">The sequence shown here is derived from an EMBL/GenBank/DDBJ whole genome shotgun (WGS) entry which is preliminary data.</text>
</comment>
<dbReference type="GO" id="GO:0008168">
    <property type="term" value="F:methyltransferase activity"/>
    <property type="evidence" value="ECO:0007669"/>
    <property type="project" value="UniProtKB-KW"/>
</dbReference>
<dbReference type="InterPro" id="IPR001737">
    <property type="entry name" value="KsgA/Erm"/>
</dbReference>
<keyword evidence="2" id="KW-0808">Transferase</keyword>
<dbReference type="Proteomes" id="UP001084650">
    <property type="component" value="Unassembled WGS sequence"/>
</dbReference>
<evidence type="ECO:0000256" key="5">
    <source>
        <dbReference type="SAM" id="MobiDB-lite"/>
    </source>
</evidence>
<dbReference type="InterPro" id="IPR029063">
    <property type="entry name" value="SAM-dependent_MTases_sf"/>
</dbReference>
<proteinExistence type="predicted"/>
<gene>
    <name evidence="6" type="ORF">OY187_09850</name>
</gene>
<dbReference type="SUPFAM" id="SSF53335">
    <property type="entry name" value="S-adenosyl-L-methionine-dependent methyltransferases"/>
    <property type="match status" value="1"/>
</dbReference>
<keyword evidence="4" id="KW-0694">RNA-binding</keyword>
<evidence type="ECO:0000313" key="7">
    <source>
        <dbReference type="Proteomes" id="UP001084650"/>
    </source>
</evidence>
<sequence length="228" mass="24436">MTLCETRGLRAKYAATHGHNPIFHSGGASTRSGRAADSGRGARSDATTFLRSWLQHPLRTAAIAPSSGALARLITRDISASDRVVELGPGTGAFTRELLARGLPPSHLTVVEADPAFADLLTARFEDVQVVRANAATDPWQLSGTSDVDAVISGLPILSMPKGEVSGVLSTAFALLGPQGCFYQFTYGPKCPVRPKMLHCLQLQAARVGWTPRNLPPATVYRIQRQHR</sequence>
<evidence type="ECO:0000313" key="6">
    <source>
        <dbReference type="EMBL" id="MCZ0728352.1"/>
    </source>
</evidence>
<evidence type="ECO:0000256" key="2">
    <source>
        <dbReference type="ARBA" id="ARBA00022679"/>
    </source>
</evidence>
<accession>A0ABT4HDW1</accession>
<dbReference type="GO" id="GO:0032259">
    <property type="term" value="P:methylation"/>
    <property type="evidence" value="ECO:0007669"/>
    <property type="project" value="UniProtKB-KW"/>
</dbReference>
<feature type="region of interest" description="Disordered" evidence="5">
    <location>
        <begin position="20"/>
        <end position="42"/>
    </location>
</feature>
<keyword evidence="1 6" id="KW-0489">Methyltransferase</keyword>
<keyword evidence="7" id="KW-1185">Reference proteome</keyword>
<evidence type="ECO:0000256" key="4">
    <source>
        <dbReference type="ARBA" id="ARBA00022884"/>
    </source>
</evidence>
<dbReference type="EMBL" id="JAPQYE010000003">
    <property type="protein sequence ID" value="MCZ0728352.1"/>
    <property type="molecule type" value="Genomic_DNA"/>
</dbReference>
<protein>
    <submittedName>
        <fullName evidence="6">Methyltransferase domain-containing protein</fullName>
    </submittedName>
</protein>
<dbReference type="CDD" id="cd02440">
    <property type="entry name" value="AdoMet_MTases"/>
    <property type="match status" value="1"/>
</dbReference>
<reference evidence="6" key="1">
    <citation type="submission" date="2022-12" db="EMBL/GenBank/DDBJ databases">
        <title>Whole genome sequence of Mycolicibacterium iranicum strain SBH312.</title>
        <authorList>
            <person name="Jani J."/>
            <person name="Arifin Mustapha Z."/>
            <person name="Ahmed K."/>
            <person name="Kai Ling C."/>
        </authorList>
    </citation>
    <scope>NUCLEOTIDE SEQUENCE</scope>
    <source>
        <strain evidence="6">SBH312</strain>
    </source>
</reference>